<organism evidence="1 2">
    <name type="scientific">Pseudomonas retamae</name>
    <dbReference type="NCBI Taxonomy" id="702110"/>
    <lineage>
        <taxon>Bacteria</taxon>
        <taxon>Pseudomonadati</taxon>
        <taxon>Pseudomonadota</taxon>
        <taxon>Gammaproteobacteria</taxon>
        <taxon>Pseudomonadales</taxon>
        <taxon>Pseudomonadaceae</taxon>
        <taxon>Pseudomonas</taxon>
    </lineage>
</organism>
<proteinExistence type="predicted"/>
<evidence type="ECO:0000313" key="1">
    <source>
        <dbReference type="EMBL" id="MFG6206379.1"/>
    </source>
</evidence>
<dbReference type="EMBL" id="JBIEIL010000009">
    <property type="protein sequence ID" value="MFG6206379.1"/>
    <property type="molecule type" value="Genomic_DNA"/>
</dbReference>
<gene>
    <name evidence="1" type="ORF">ACGSLL_18610</name>
</gene>
<dbReference type="Proteomes" id="UP001605918">
    <property type="component" value="Unassembled WGS sequence"/>
</dbReference>
<dbReference type="RefSeq" id="WP_394507476.1">
    <property type="nucleotide sequence ID" value="NZ_JBIEIL010000009.1"/>
</dbReference>
<reference evidence="1 2" key="1">
    <citation type="submission" date="2024-10" db="EMBL/GenBank/DDBJ databases">
        <title>Whole genome of Pseudomonas sp Strain RB5.</title>
        <authorList>
            <person name="Selami N."/>
        </authorList>
    </citation>
    <scope>NUCLEOTIDE SEQUENCE [LARGE SCALE GENOMIC DNA]</scope>
    <source>
        <strain evidence="1 2">RB5</strain>
    </source>
</reference>
<evidence type="ECO:0000313" key="2">
    <source>
        <dbReference type="Proteomes" id="UP001605918"/>
    </source>
</evidence>
<name>A0ABW7DI78_9PSED</name>
<sequence>MEQRNVLQSSKHKKNASGQFTLKIDGREQTYDQYQYIIKVPTGGLISAAKHIGPGDYDIDTIYLSYPNGAIVDQKQTWKYPNDVVKLPEKWALHYGGARYVAVTGTMTATFKTLHEHIKGDFNFDGVEENGTRTINVSGDFELIVNP</sequence>
<keyword evidence="2" id="KW-1185">Reference proteome</keyword>
<comment type="caution">
    <text evidence="1">The sequence shown here is derived from an EMBL/GenBank/DDBJ whole genome shotgun (WGS) entry which is preliminary data.</text>
</comment>
<protein>
    <submittedName>
        <fullName evidence="1">Uncharacterized protein</fullName>
    </submittedName>
</protein>
<accession>A0ABW7DI78</accession>